<comment type="similarity">
    <text evidence="1">Belongs to the multicopper oxidase family.</text>
</comment>
<dbReference type="InterPro" id="IPR008972">
    <property type="entry name" value="Cupredoxin"/>
</dbReference>
<proteinExistence type="inferred from homology"/>
<accession>A0A0B2RZ33</accession>
<name>A0A0B2RZ33_GLYSO</name>
<feature type="domain" description="Plastocyanin-like" evidence="2">
    <location>
        <begin position="9"/>
        <end position="95"/>
    </location>
</feature>
<dbReference type="InterPro" id="IPR045087">
    <property type="entry name" value="Cu-oxidase_fam"/>
</dbReference>
<dbReference type="PANTHER" id="PTHR11709">
    <property type="entry name" value="MULTI-COPPER OXIDASE"/>
    <property type="match status" value="1"/>
</dbReference>
<reference evidence="3" key="1">
    <citation type="submission" date="2014-07" db="EMBL/GenBank/DDBJ databases">
        <title>Identification of a novel salt tolerance gene in wild soybean by whole-genome sequencing.</title>
        <authorList>
            <person name="Lam H.-M."/>
            <person name="Qi X."/>
            <person name="Li M.-W."/>
            <person name="Liu X."/>
            <person name="Xie M."/>
            <person name="Ni M."/>
            <person name="Xu X."/>
        </authorList>
    </citation>
    <scope>NUCLEOTIDE SEQUENCE [LARGE SCALE GENOMIC DNA]</scope>
    <source>
        <tissue evidence="3">Root</tissue>
    </source>
</reference>
<dbReference type="GO" id="GO:0016491">
    <property type="term" value="F:oxidoreductase activity"/>
    <property type="evidence" value="ECO:0007669"/>
    <property type="project" value="InterPro"/>
</dbReference>
<dbReference type="Proteomes" id="UP000053555">
    <property type="component" value="Unassembled WGS sequence"/>
</dbReference>
<gene>
    <name evidence="3" type="ORF">glysoja_046517</name>
</gene>
<dbReference type="AlphaFoldDB" id="A0A0B2RZ33"/>
<dbReference type="InterPro" id="IPR011706">
    <property type="entry name" value="Cu-oxidase_C"/>
</dbReference>
<evidence type="ECO:0000259" key="2">
    <source>
        <dbReference type="Pfam" id="PF07731"/>
    </source>
</evidence>
<sequence length="112" mass="12632">MSFDYTGTPPNNTMVTNGTKLEVLPFNTSVELVMQDTNILGAESHPLNLHGFNFSMGWLRFWILQTSILLAQLKGTQWEVPSCGWVAIRFLADNLAEVLRGLRTTGSRYRLN</sequence>
<dbReference type="SUPFAM" id="SSF49503">
    <property type="entry name" value="Cupredoxins"/>
    <property type="match status" value="1"/>
</dbReference>
<evidence type="ECO:0000313" key="3">
    <source>
        <dbReference type="EMBL" id="KHN37132.1"/>
    </source>
</evidence>
<dbReference type="EMBL" id="KN647304">
    <property type="protein sequence ID" value="KHN37132.1"/>
    <property type="molecule type" value="Genomic_DNA"/>
</dbReference>
<dbReference type="GO" id="GO:0005507">
    <property type="term" value="F:copper ion binding"/>
    <property type="evidence" value="ECO:0007669"/>
    <property type="project" value="InterPro"/>
</dbReference>
<organism evidence="3">
    <name type="scientific">Glycine soja</name>
    <name type="common">Wild soybean</name>
    <dbReference type="NCBI Taxonomy" id="3848"/>
    <lineage>
        <taxon>Eukaryota</taxon>
        <taxon>Viridiplantae</taxon>
        <taxon>Streptophyta</taxon>
        <taxon>Embryophyta</taxon>
        <taxon>Tracheophyta</taxon>
        <taxon>Spermatophyta</taxon>
        <taxon>Magnoliopsida</taxon>
        <taxon>eudicotyledons</taxon>
        <taxon>Gunneridae</taxon>
        <taxon>Pentapetalae</taxon>
        <taxon>rosids</taxon>
        <taxon>fabids</taxon>
        <taxon>Fabales</taxon>
        <taxon>Fabaceae</taxon>
        <taxon>Papilionoideae</taxon>
        <taxon>50 kb inversion clade</taxon>
        <taxon>NPAAA clade</taxon>
        <taxon>indigoferoid/millettioid clade</taxon>
        <taxon>Phaseoleae</taxon>
        <taxon>Glycine</taxon>
        <taxon>Glycine subgen. Soja</taxon>
    </lineage>
</organism>
<dbReference type="PANTHER" id="PTHR11709:SF522">
    <property type="entry name" value="LACCASE-4"/>
    <property type="match status" value="1"/>
</dbReference>
<dbReference type="Gene3D" id="2.60.40.420">
    <property type="entry name" value="Cupredoxins - blue copper proteins"/>
    <property type="match status" value="1"/>
</dbReference>
<evidence type="ECO:0000256" key="1">
    <source>
        <dbReference type="ARBA" id="ARBA00010609"/>
    </source>
</evidence>
<protein>
    <submittedName>
        <fullName evidence="3">Laccase-17</fullName>
    </submittedName>
</protein>
<dbReference type="Pfam" id="PF07731">
    <property type="entry name" value="Cu-oxidase_2"/>
    <property type="match status" value="1"/>
</dbReference>